<organism evidence="1 2">
    <name type="scientific">Kingdonia uniflora</name>
    <dbReference type="NCBI Taxonomy" id="39325"/>
    <lineage>
        <taxon>Eukaryota</taxon>
        <taxon>Viridiplantae</taxon>
        <taxon>Streptophyta</taxon>
        <taxon>Embryophyta</taxon>
        <taxon>Tracheophyta</taxon>
        <taxon>Spermatophyta</taxon>
        <taxon>Magnoliopsida</taxon>
        <taxon>Ranunculales</taxon>
        <taxon>Circaeasteraceae</taxon>
        <taxon>Kingdonia</taxon>
    </lineage>
</organism>
<name>A0A7J7KWJ6_9MAGN</name>
<evidence type="ECO:0000313" key="1">
    <source>
        <dbReference type="EMBL" id="KAF6134755.1"/>
    </source>
</evidence>
<evidence type="ECO:0000313" key="2">
    <source>
        <dbReference type="Proteomes" id="UP000541444"/>
    </source>
</evidence>
<dbReference type="AlphaFoldDB" id="A0A7J7KWJ6"/>
<sequence>MDSSQIITTAELHFFHSVDRQIFNRLVIDLSRDIAESKNVIALWSWFEEVGFGDFGQSVLRLKNSLLQSVADEAKNCLICMQLPSLPLLPFNPTLPLPLAKLLSGMDISLQYVFDNRDHAQYWITKSVNDTLDQVFDDIIAIVPFARAMRKPLPPTPVGPVSKDERTLFMTFSRGYPITKSEIRNSLTWMHGDCIESIQMQDVRSIMYVSHTLFAIVILRSASVLPKILGGQEMRKFTINGKHAFARIYVPKHTSSH</sequence>
<proteinExistence type="predicted"/>
<dbReference type="OrthoDB" id="1882251at2759"/>
<accession>A0A7J7KWJ6</accession>
<comment type="caution">
    <text evidence="1">The sequence shown here is derived from an EMBL/GenBank/DDBJ whole genome shotgun (WGS) entry which is preliminary data.</text>
</comment>
<protein>
    <submittedName>
        <fullName evidence="1">Uncharacterized protein</fullName>
    </submittedName>
</protein>
<dbReference type="Proteomes" id="UP000541444">
    <property type="component" value="Unassembled WGS sequence"/>
</dbReference>
<gene>
    <name evidence="1" type="ORF">GIB67_002156</name>
</gene>
<reference evidence="1 2" key="1">
    <citation type="journal article" date="2020" name="IScience">
        <title>Genome Sequencing of the Endangered Kingdonia uniflora (Circaeasteraceae, Ranunculales) Reveals Potential Mechanisms of Evolutionary Specialization.</title>
        <authorList>
            <person name="Sun Y."/>
            <person name="Deng T."/>
            <person name="Zhang A."/>
            <person name="Moore M.J."/>
            <person name="Landis J.B."/>
            <person name="Lin N."/>
            <person name="Zhang H."/>
            <person name="Zhang X."/>
            <person name="Huang J."/>
            <person name="Zhang X."/>
            <person name="Sun H."/>
            <person name="Wang H."/>
        </authorList>
    </citation>
    <scope>NUCLEOTIDE SEQUENCE [LARGE SCALE GENOMIC DNA]</scope>
    <source>
        <strain evidence="1">TB1705</strain>
        <tissue evidence="1">Leaf</tissue>
    </source>
</reference>
<dbReference type="PANTHER" id="PTHR33527">
    <property type="entry name" value="OS07G0274300 PROTEIN"/>
    <property type="match status" value="1"/>
</dbReference>
<dbReference type="EMBL" id="JACGCM010002827">
    <property type="protein sequence ID" value="KAF6134755.1"/>
    <property type="molecule type" value="Genomic_DNA"/>
</dbReference>
<dbReference type="PANTHER" id="PTHR33527:SF16">
    <property type="entry name" value="RRM DOMAIN-CONTAINING PROTEIN"/>
    <property type="match status" value="1"/>
</dbReference>
<keyword evidence="2" id="KW-1185">Reference proteome</keyword>